<dbReference type="Gene3D" id="1.25.40.390">
    <property type="match status" value="1"/>
</dbReference>
<keyword evidence="5" id="KW-0998">Cell outer membrane</keyword>
<name>A0ABV9T0H0_9BACT</name>
<evidence type="ECO:0000256" key="3">
    <source>
        <dbReference type="ARBA" id="ARBA00022729"/>
    </source>
</evidence>
<evidence type="ECO:0000313" key="9">
    <source>
        <dbReference type="Proteomes" id="UP001595818"/>
    </source>
</evidence>
<dbReference type="Pfam" id="PF07980">
    <property type="entry name" value="SusD_RagB"/>
    <property type="match status" value="1"/>
</dbReference>
<reference evidence="9" key="1">
    <citation type="journal article" date="2019" name="Int. J. Syst. Evol. Microbiol.">
        <title>The Global Catalogue of Microorganisms (GCM) 10K type strain sequencing project: providing services to taxonomists for standard genome sequencing and annotation.</title>
        <authorList>
            <consortium name="The Broad Institute Genomics Platform"/>
            <consortium name="The Broad Institute Genome Sequencing Center for Infectious Disease"/>
            <person name="Wu L."/>
            <person name="Ma J."/>
        </authorList>
    </citation>
    <scope>NUCLEOTIDE SEQUENCE [LARGE SCALE GENOMIC DNA]</scope>
    <source>
        <strain evidence="9">CGMCC 4.7466</strain>
    </source>
</reference>
<keyword evidence="4" id="KW-0472">Membrane</keyword>
<dbReference type="InterPro" id="IPR011990">
    <property type="entry name" value="TPR-like_helical_dom_sf"/>
</dbReference>
<comment type="subcellular location">
    <subcellularLocation>
        <location evidence="1">Cell outer membrane</location>
    </subcellularLocation>
</comment>
<evidence type="ECO:0000256" key="4">
    <source>
        <dbReference type="ARBA" id="ARBA00023136"/>
    </source>
</evidence>
<dbReference type="InterPro" id="IPR012944">
    <property type="entry name" value="SusD_RagB_dom"/>
</dbReference>
<comment type="similarity">
    <text evidence="2">Belongs to the SusD family.</text>
</comment>
<dbReference type="EMBL" id="JBHSJJ010000005">
    <property type="protein sequence ID" value="MFC4872193.1"/>
    <property type="molecule type" value="Genomic_DNA"/>
</dbReference>
<dbReference type="RefSeq" id="WP_377064375.1">
    <property type="nucleotide sequence ID" value="NZ_JBHSJJ010000005.1"/>
</dbReference>
<evidence type="ECO:0000256" key="1">
    <source>
        <dbReference type="ARBA" id="ARBA00004442"/>
    </source>
</evidence>
<dbReference type="PROSITE" id="PS51257">
    <property type="entry name" value="PROKAR_LIPOPROTEIN"/>
    <property type="match status" value="1"/>
</dbReference>
<dbReference type="Pfam" id="PF14322">
    <property type="entry name" value="SusD-like_3"/>
    <property type="match status" value="1"/>
</dbReference>
<feature type="domain" description="RagB/SusD" evidence="6">
    <location>
        <begin position="352"/>
        <end position="489"/>
    </location>
</feature>
<keyword evidence="3" id="KW-0732">Signal</keyword>
<dbReference type="Proteomes" id="UP001595818">
    <property type="component" value="Unassembled WGS sequence"/>
</dbReference>
<dbReference type="CDD" id="cd08977">
    <property type="entry name" value="SusD"/>
    <property type="match status" value="1"/>
</dbReference>
<evidence type="ECO:0000256" key="2">
    <source>
        <dbReference type="ARBA" id="ARBA00006275"/>
    </source>
</evidence>
<evidence type="ECO:0000256" key="5">
    <source>
        <dbReference type="ARBA" id="ARBA00023237"/>
    </source>
</evidence>
<gene>
    <name evidence="8" type="ORF">ACFPFU_10870</name>
</gene>
<feature type="domain" description="SusD-like N-terminal" evidence="7">
    <location>
        <begin position="86"/>
        <end position="230"/>
    </location>
</feature>
<dbReference type="SUPFAM" id="SSF48452">
    <property type="entry name" value="TPR-like"/>
    <property type="match status" value="1"/>
</dbReference>
<comment type="caution">
    <text evidence="8">The sequence shown here is derived from an EMBL/GenBank/DDBJ whole genome shotgun (WGS) entry which is preliminary data.</text>
</comment>
<evidence type="ECO:0000259" key="7">
    <source>
        <dbReference type="Pfam" id="PF14322"/>
    </source>
</evidence>
<evidence type="ECO:0000259" key="6">
    <source>
        <dbReference type="Pfam" id="PF07980"/>
    </source>
</evidence>
<sequence length="489" mass="54629">MKKSIISYIPGVCLVCLGLLVASCEGFLAENPKNRVDISNYYSSEQDAIAAVNAIYAYLGSYDASAGNTAGIYHSTFWVTQGLSSDEMNNNQLGALHFDQLETFTHNSENAALLEIWRMHYKTIYMANIAIARIPDINMNETLRTRLVNEAKFLRALLYFNLVRMFDRIPLLVNETEPLTPEAAETSAIYGKILQDLTDAENLPLSYSSGAGRGRATSGAAKTLLAKVYLTLGDYGKCAEKAAEVIESGQYELWEDFSEVFRYANRGGKEAVFSVGFGDAGGAISFWEVGQFNVRLLPTELSSGFSNISNTQGWQVATQDLYNSYSPQDTRRDATFMIQFTNEEGAVVSLDKIYFQKYWDREANPNAGGSENDFQVLRYADVLLMYAEALAELGDFTNANNYLNRVRNRAGLPGLTITNIADFKEAVLLERRKEFAVEGHRWFDLVRMGKLQEKVQLAKEVTPGADFNLFPIPLRERDLNPNLPQNPGF</sequence>
<organism evidence="8 9">
    <name type="scientific">Negadavirga shengliensis</name>
    <dbReference type="NCBI Taxonomy" id="1389218"/>
    <lineage>
        <taxon>Bacteria</taxon>
        <taxon>Pseudomonadati</taxon>
        <taxon>Bacteroidota</taxon>
        <taxon>Cytophagia</taxon>
        <taxon>Cytophagales</taxon>
        <taxon>Cyclobacteriaceae</taxon>
        <taxon>Negadavirga</taxon>
    </lineage>
</organism>
<dbReference type="InterPro" id="IPR033985">
    <property type="entry name" value="SusD-like_N"/>
</dbReference>
<protein>
    <submittedName>
        <fullName evidence="8">RagB/SusD family nutrient uptake outer membrane protein</fullName>
    </submittedName>
</protein>
<keyword evidence="9" id="KW-1185">Reference proteome</keyword>
<proteinExistence type="inferred from homology"/>
<evidence type="ECO:0000313" key="8">
    <source>
        <dbReference type="EMBL" id="MFC4872193.1"/>
    </source>
</evidence>
<accession>A0ABV9T0H0</accession>